<dbReference type="Proteomes" id="UP001595711">
    <property type="component" value="Unassembled WGS sequence"/>
</dbReference>
<dbReference type="NCBIfam" id="TIGR02241">
    <property type="entry name" value="conserved hypothetical phage tail region protein"/>
    <property type="match status" value="1"/>
</dbReference>
<evidence type="ECO:0000313" key="2">
    <source>
        <dbReference type="Proteomes" id="UP001595711"/>
    </source>
</evidence>
<dbReference type="Pfam" id="PF06841">
    <property type="entry name" value="Phage_T4_gp19"/>
    <property type="match status" value="1"/>
</dbReference>
<reference evidence="2" key="1">
    <citation type="journal article" date="2019" name="Int. J. Syst. Evol. Microbiol.">
        <title>The Global Catalogue of Microorganisms (GCM) 10K type strain sequencing project: providing services to taxonomists for standard genome sequencing and annotation.</title>
        <authorList>
            <consortium name="The Broad Institute Genomics Platform"/>
            <consortium name="The Broad Institute Genome Sequencing Center for Infectious Disease"/>
            <person name="Wu L."/>
            <person name="Ma J."/>
        </authorList>
    </citation>
    <scope>NUCLEOTIDE SEQUENCE [LARGE SCALE GENOMIC DNA]</scope>
    <source>
        <strain evidence="2">KCTC 42182</strain>
    </source>
</reference>
<proteinExistence type="predicted"/>
<dbReference type="RefSeq" id="WP_379728968.1">
    <property type="nucleotide sequence ID" value="NZ_JBHRYJ010000004.1"/>
</dbReference>
<dbReference type="InterPro" id="IPR011747">
    <property type="entry name" value="CHP02241"/>
</dbReference>
<evidence type="ECO:0000313" key="1">
    <source>
        <dbReference type="EMBL" id="MFC3677428.1"/>
    </source>
</evidence>
<comment type="caution">
    <text evidence="1">The sequence shown here is derived from an EMBL/GenBank/DDBJ whole genome shotgun (WGS) entry which is preliminary data.</text>
</comment>
<organism evidence="1 2">
    <name type="scientific">Ferrovibrio xuzhouensis</name>
    <dbReference type="NCBI Taxonomy" id="1576914"/>
    <lineage>
        <taxon>Bacteria</taxon>
        <taxon>Pseudomonadati</taxon>
        <taxon>Pseudomonadota</taxon>
        <taxon>Alphaproteobacteria</taxon>
        <taxon>Rhodospirillales</taxon>
        <taxon>Rhodospirillaceae</taxon>
        <taxon>Ferrovibrio</taxon>
    </lineage>
</organism>
<name>A0ABV7VMR5_9PROT</name>
<dbReference type="PANTHER" id="PTHR38009:SF1">
    <property type="entry name" value="CONSERVED HYPOTHETICAL PHAGE TAIL PROTEIN"/>
    <property type="match status" value="1"/>
</dbReference>
<gene>
    <name evidence="1" type="ORF">ACFOOQ_17880</name>
</gene>
<keyword evidence="2" id="KW-1185">Reference proteome</keyword>
<dbReference type="PANTHER" id="PTHR38009">
    <property type="entry name" value="CONSERVED HYPOTHETICAL PHAGE TAIL PROTEIN"/>
    <property type="match status" value="1"/>
</dbReference>
<dbReference type="EMBL" id="JBHRYJ010000004">
    <property type="protein sequence ID" value="MFC3677428.1"/>
    <property type="molecule type" value="Genomic_DNA"/>
</dbReference>
<dbReference type="InterPro" id="IPR010667">
    <property type="entry name" value="Phage_T4_Gp19"/>
</dbReference>
<accession>A0ABV7VMR5</accession>
<sequence length="171" mass="19497">MVMFPVNPQRMDPYKNFKFRLRWEGRYVAALSKVSSLKMSVEAIKFREGGDPSTTRVSPGQASYDPITLERGLTLDTEFEAWMRQIWNFGSGFGRQVALANYRRDVTLEFYNEAGQLVIGYNIFRCWPSQYQAMPDLDAGGNAVAIQTLVLQNEGWQRDSGLEPPPEPSFN</sequence>
<protein>
    <submittedName>
        <fullName evidence="1">Phage tail protein</fullName>
    </submittedName>
</protein>